<organism evidence="1 2">
    <name type="scientific">Dulcicalothrix desertica PCC 7102</name>
    <dbReference type="NCBI Taxonomy" id="232991"/>
    <lineage>
        <taxon>Bacteria</taxon>
        <taxon>Bacillati</taxon>
        <taxon>Cyanobacteriota</taxon>
        <taxon>Cyanophyceae</taxon>
        <taxon>Nostocales</taxon>
        <taxon>Calotrichaceae</taxon>
        <taxon>Dulcicalothrix</taxon>
    </lineage>
</organism>
<keyword evidence="2" id="KW-1185">Reference proteome</keyword>
<dbReference type="AlphaFoldDB" id="A0A3S1APE8"/>
<dbReference type="RefSeq" id="WP_127081646.1">
    <property type="nucleotide sequence ID" value="NZ_RSCL01000007.1"/>
</dbReference>
<dbReference type="OrthoDB" id="50220at1161"/>
<protein>
    <submittedName>
        <fullName evidence="1">Uncharacterized protein</fullName>
    </submittedName>
</protein>
<proteinExistence type="predicted"/>
<evidence type="ECO:0000313" key="2">
    <source>
        <dbReference type="Proteomes" id="UP000271624"/>
    </source>
</evidence>
<comment type="caution">
    <text evidence="1">The sequence shown here is derived from an EMBL/GenBank/DDBJ whole genome shotgun (WGS) entry which is preliminary data.</text>
</comment>
<sequence length="69" mass="7839">MSQVSERLSRLAVFNLYNVSQLKITNSSLCQKFTDIKFIHANGLDLGDNRQKQGINEAQAEIEQLIATW</sequence>
<dbReference type="Proteomes" id="UP000271624">
    <property type="component" value="Unassembled WGS sequence"/>
</dbReference>
<evidence type="ECO:0000313" key="1">
    <source>
        <dbReference type="EMBL" id="RUT05937.1"/>
    </source>
</evidence>
<name>A0A3S1APE8_9CYAN</name>
<accession>A0A3S1APE8</accession>
<reference evidence="1" key="2">
    <citation type="journal article" date="2019" name="Genome Biol. Evol.">
        <title>Day and night: Metabolic profiles and evolutionary relationships of six axenic non-marine cyanobacteria.</title>
        <authorList>
            <person name="Will S.E."/>
            <person name="Henke P."/>
            <person name="Boedeker C."/>
            <person name="Huang S."/>
            <person name="Brinkmann H."/>
            <person name="Rohde M."/>
            <person name="Jarek M."/>
            <person name="Friedl T."/>
            <person name="Seufert S."/>
            <person name="Schumacher M."/>
            <person name="Overmann J."/>
            <person name="Neumann-Schaal M."/>
            <person name="Petersen J."/>
        </authorList>
    </citation>
    <scope>NUCLEOTIDE SEQUENCE [LARGE SCALE GENOMIC DNA]</scope>
    <source>
        <strain evidence="1">PCC 7102</strain>
    </source>
</reference>
<gene>
    <name evidence="1" type="ORF">DSM106972_031430</name>
</gene>
<reference evidence="1" key="1">
    <citation type="submission" date="2018-12" db="EMBL/GenBank/DDBJ databases">
        <authorList>
            <person name="Will S."/>
            <person name="Neumann-Schaal M."/>
            <person name="Henke P."/>
        </authorList>
    </citation>
    <scope>NUCLEOTIDE SEQUENCE</scope>
    <source>
        <strain evidence="1">PCC 7102</strain>
    </source>
</reference>
<dbReference type="EMBL" id="RSCL01000007">
    <property type="protein sequence ID" value="RUT05937.1"/>
    <property type="molecule type" value="Genomic_DNA"/>
</dbReference>